<protein>
    <submittedName>
        <fullName evidence="3">DNA invertase Pin-like site-specific DNA recombinase</fullName>
    </submittedName>
</protein>
<keyword evidence="4" id="KW-1185">Reference proteome</keyword>
<dbReference type="PROSITE" id="PS51737">
    <property type="entry name" value="RECOMBINASE_DNA_BIND"/>
    <property type="match status" value="1"/>
</dbReference>
<proteinExistence type="predicted"/>
<dbReference type="Gene3D" id="3.90.1750.20">
    <property type="entry name" value="Putative Large Serine Recombinase, Chain B, Domain 2"/>
    <property type="match status" value="1"/>
</dbReference>
<dbReference type="SUPFAM" id="SSF53041">
    <property type="entry name" value="Resolvase-like"/>
    <property type="match status" value="1"/>
</dbReference>
<evidence type="ECO:0000313" key="4">
    <source>
        <dbReference type="Proteomes" id="UP000541810"/>
    </source>
</evidence>
<dbReference type="InterPro" id="IPR050639">
    <property type="entry name" value="SSR_resolvase"/>
</dbReference>
<dbReference type="GO" id="GO:0003677">
    <property type="term" value="F:DNA binding"/>
    <property type="evidence" value="ECO:0007669"/>
    <property type="project" value="InterPro"/>
</dbReference>
<evidence type="ECO:0000313" key="3">
    <source>
        <dbReference type="EMBL" id="MBB6429099.1"/>
    </source>
</evidence>
<dbReference type="AlphaFoldDB" id="A0A7X0H771"/>
<dbReference type="EMBL" id="JACHGY010000001">
    <property type="protein sequence ID" value="MBB6429099.1"/>
    <property type="molecule type" value="Genomic_DNA"/>
</dbReference>
<dbReference type="Proteomes" id="UP000541810">
    <property type="component" value="Unassembled WGS sequence"/>
</dbReference>
<reference evidence="3 4" key="1">
    <citation type="submission" date="2020-08" db="EMBL/GenBank/DDBJ databases">
        <title>Genomic Encyclopedia of Type Strains, Phase IV (KMG-IV): sequencing the most valuable type-strain genomes for metagenomic binning, comparative biology and taxonomic classification.</title>
        <authorList>
            <person name="Goeker M."/>
        </authorList>
    </citation>
    <scope>NUCLEOTIDE SEQUENCE [LARGE SCALE GENOMIC DNA]</scope>
    <source>
        <strain evidence="3 4">DSM 103725</strain>
    </source>
</reference>
<dbReference type="CDD" id="cd03768">
    <property type="entry name" value="SR_ResInv"/>
    <property type="match status" value="1"/>
</dbReference>
<dbReference type="InterPro" id="IPR011109">
    <property type="entry name" value="DNA_bind_recombinase_dom"/>
</dbReference>
<dbReference type="Pfam" id="PF00239">
    <property type="entry name" value="Resolvase"/>
    <property type="match status" value="1"/>
</dbReference>
<dbReference type="SMART" id="SM00857">
    <property type="entry name" value="Resolvase"/>
    <property type="match status" value="1"/>
</dbReference>
<dbReference type="InterPro" id="IPR038109">
    <property type="entry name" value="DNA_bind_recomb_sf"/>
</dbReference>
<feature type="domain" description="Resolvase/invertase-type recombinase catalytic" evidence="1">
    <location>
        <begin position="7"/>
        <end position="159"/>
    </location>
</feature>
<dbReference type="Gene3D" id="3.40.50.1390">
    <property type="entry name" value="Resolvase, N-terminal catalytic domain"/>
    <property type="match status" value="1"/>
</dbReference>
<evidence type="ECO:0000259" key="1">
    <source>
        <dbReference type="PROSITE" id="PS51736"/>
    </source>
</evidence>
<accession>A0A7X0H771</accession>
<organism evidence="3 4">
    <name type="scientific">Algisphaera agarilytica</name>
    <dbReference type="NCBI Taxonomy" id="1385975"/>
    <lineage>
        <taxon>Bacteria</taxon>
        <taxon>Pseudomonadati</taxon>
        <taxon>Planctomycetota</taxon>
        <taxon>Phycisphaerae</taxon>
        <taxon>Phycisphaerales</taxon>
        <taxon>Phycisphaeraceae</taxon>
        <taxon>Algisphaera</taxon>
    </lineage>
</organism>
<name>A0A7X0H771_9BACT</name>
<dbReference type="InterPro" id="IPR036162">
    <property type="entry name" value="Resolvase-like_N_sf"/>
</dbReference>
<dbReference type="PANTHER" id="PTHR30461:SF23">
    <property type="entry name" value="DNA RECOMBINASE-RELATED"/>
    <property type="match status" value="1"/>
</dbReference>
<dbReference type="PANTHER" id="PTHR30461">
    <property type="entry name" value="DNA-INVERTASE FROM LAMBDOID PROPHAGE"/>
    <property type="match status" value="1"/>
</dbReference>
<dbReference type="PROSITE" id="PS51736">
    <property type="entry name" value="RECOMBINASES_3"/>
    <property type="match status" value="1"/>
</dbReference>
<dbReference type="GO" id="GO:0000150">
    <property type="term" value="F:DNA strand exchange activity"/>
    <property type="evidence" value="ECO:0007669"/>
    <property type="project" value="InterPro"/>
</dbReference>
<dbReference type="SUPFAM" id="SSF109709">
    <property type="entry name" value="KorB DNA-binding domain-like"/>
    <property type="match status" value="1"/>
</dbReference>
<sequence length="570" mass="64866">MSSKLIRCAVYTRKSHEEGLDQAFNSLDAQREAGLDYIRSQIHEGWVAIETAYDDGGFTGGNMERPGLKQLLKDIDYGLVDVVVVYKVDRLSRSLSDFAAMMKVFEDRDVSFVSVTQQFNTTTSMGRLTLNMLLSFAQFEREVTGERIRDKIAATKKKGLWVGGQPPLGYRLKERKLYIHPPEAELVEKTFRGFLEADGSMLALAEKLNSEGYTTRYWVSSRGREHGGKPLTAKYLRDMLTNPLYIGRIVHKDKDWKGQHEPIVSRKLWDQVQGEIDSVIRQSQHRWSQPHLLKGKLRTHESYAMSPSSVHRPISNRAAATSGGQKRLVRYYVSQKGIQQGYKNCPIKTINASYLDELVRALVLNYLDEDVRDPLLRSDVGTRDYWIRRLIHRIVLAPDELTVKLLPDQLEAVREVEWPHTPNAEAAPCPRCLYQPRVDNYRKKVRLRIALQIKRLDGKRMLVSPDGQDLVAPGTPTPQSHIVSAIGQAYRWRELFMESGVNLPRLAKQQNVSASRIRKYLPLVQLSPTILKQALSGELPVRITLTNLLEAAQTLNWGKQAQFLGLEVAP</sequence>
<dbReference type="InterPro" id="IPR006119">
    <property type="entry name" value="Resolv_N"/>
</dbReference>
<dbReference type="RefSeq" id="WP_184676698.1">
    <property type="nucleotide sequence ID" value="NZ_JACHGY010000001.1"/>
</dbReference>
<dbReference type="Pfam" id="PF07508">
    <property type="entry name" value="Recombinase"/>
    <property type="match status" value="1"/>
</dbReference>
<gene>
    <name evidence="3" type="ORF">HNQ40_000905</name>
</gene>
<comment type="caution">
    <text evidence="3">The sequence shown here is derived from an EMBL/GenBank/DDBJ whole genome shotgun (WGS) entry which is preliminary data.</text>
</comment>
<evidence type="ECO:0000259" key="2">
    <source>
        <dbReference type="PROSITE" id="PS51737"/>
    </source>
</evidence>
<feature type="domain" description="Recombinase" evidence="2">
    <location>
        <begin position="167"/>
        <end position="282"/>
    </location>
</feature>